<evidence type="ECO:0000313" key="1">
    <source>
        <dbReference type="EMBL" id="EGV33099.1"/>
    </source>
</evidence>
<dbReference type="Proteomes" id="UP000004200">
    <property type="component" value="Unassembled WGS sequence"/>
</dbReference>
<dbReference type="STRING" id="765913.ThidrDRAFT_0777"/>
<sequence length="156" mass="18198">MEKTKEMLFMLQRFQILALFTNSATEKNVTPSYAFAWFDSVYPFLSESAPWHKPYADCFKVQEPELEELHSFLCDKWDANQPISFYDLESHYGIHGSSSPGPVWSRHSLRSACRYIYLLENNFDNAFWTALCKNGHCPMEAHSITSEFGPKNIYFE</sequence>
<dbReference type="OrthoDB" id="6400802at2"/>
<accession>G2DXQ0</accession>
<dbReference type="AlphaFoldDB" id="G2DXQ0"/>
<comment type="caution">
    <text evidence="1">The sequence shown here is derived from an EMBL/GenBank/DDBJ whole genome shotgun (WGS) entry which is preliminary data.</text>
</comment>
<keyword evidence="2" id="KW-1185">Reference proteome</keyword>
<protein>
    <submittedName>
        <fullName evidence="1">Uncharacterized protein</fullName>
    </submittedName>
</protein>
<evidence type="ECO:0000313" key="2">
    <source>
        <dbReference type="Proteomes" id="UP000004200"/>
    </source>
</evidence>
<dbReference type="EMBL" id="AFWT01000004">
    <property type="protein sequence ID" value="EGV33099.1"/>
    <property type="molecule type" value="Genomic_DNA"/>
</dbReference>
<gene>
    <name evidence="1" type="ORF">ThidrDRAFT_0777</name>
</gene>
<name>G2DXQ0_9GAMM</name>
<reference evidence="1 2" key="1">
    <citation type="submission" date="2011-06" db="EMBL/GenBank/DDBJ databases">
        <title>The draft genome of Thiorhodococcus drewsii AZ1.</title>
        <authorList>
            <consortium name="US DOE Joint Genome Institute (JGI-PGF)"/>
            <person name="Lucas S."/>
            <person name="Han J."/>
            <person name="Lapidus A."/>
            <person name="Cheng J.-F."/>
            <person name="Goodwin L."/>
            <person name="Pitluck S."/>
            <person name="Peters L."/>
            <person name="Land M.L."/>
            <person name="Hauser L."/>
            <person name="Vogl K."/>
            <person name="Liu Z."/>
            <person name="Imhoff J."/>
            <person name="Thiel V."/>
            <person name="Frigaard N.-U."/>
            <person name="Bryant D.A."/>
            <person name="Woyke T.J."/>
        </authorList>
    </citation>
    <scope>NUCLEOTIDE SEQUENCE [LARGE SCALE GENOMIC DNA]</scope>
    <source>
        <strain evidence="1 2">AZ1</strain>
    </source>
</reference>
<dbReference type="eggNOG" id="ENOG50348S9">
    <property type="taxonomic scope" value="Bacteria"/>
</dbReference>
<proteinExistence type="predicted"/>
<organism evidence="1 2">
    <name type="scientific">Thiorhodococcus drewsii AZ1</name>
    <dbReference type="NCBI Taxonomy" id="765913"/>
    <lineage>
        <taxon>Bacteria</taxon>
        <taxon>Pseudomonadati</taxon>
        <taxon>Pseudomonadota</taxon>
        <taxon>Gammaproteobacteria</taxon>
        <taxon>Chromatiales</taxon>
        <taxon>Chromatiaceae</taxon>
        <taxon>Thiorhodococcus</taxon>
    </lineage>
</organism>